<name>A0A7D7MGY0_PLAMR</name>
<organism evidence="2 3">
    <name type="scientific">Planococcus maritimus</name>
    <dbReference type="NCBI Taxonomy" id="192421"/>
    <lineage>
        <taxon>Bacteria</taxon>
        <taxon>Bacillati</taxon>
        <taxon>Bacillota</taxon>
        <taxon>Bacilli</taxon>
        <taxon>Bacillales</taxon>
        <taxon>Caryophanaceae</taxon>
        <taxon>Planococcus</taxon>
    </lineage>
</organism>
<protein>
    <submittedName>
        <fullName evidence="2">LytTR family transcriptional regulator</fullName>
    </submittedName>
</protein>
<dbReference type="AlphaFoldDB" id="A0A7D7MGY0"/>
<keyword evidence="3" id="KW-1185">Reference proteome</keyword>
<dbReference type="PROSITE" id="PS50930">
    <property type="entry name" value="HTH_LYTTR"/>
    <property type="match status" value="1"/>
</dbReference>
<evidence type="ECO:0000259" key="1">
    <source>
        <dbReference type="PROSITE" id="PS50930"/>
    </source>
</evidence>
<dbReference type="Proteomes" id="UP000514716">
    <property type="component" value="Chromosome"/>
</dbReference>
<dbReference type="InterPro" id="IPR046947">
    <property type="entry name" value="LytR-like"/>
</dbReference>
<dbReference type="KEGG" id="pdec:H1Q58_11370"/>
<accession>A0A7D7MGY0</accession>
<dbReference type="Pfam" id="PF04397">
    <property type="entry name" value="LytTR"/>
    <property type="match status" value="1"/>
</dbReference>
<dbReference type="RefSeq" id="WP_182091532.1">
    <property type="nucleotide sequence ID" value="NZ_CP059540.1"/>
</dbReference>
<dbReference type="Gene3D" id="2.20.25.10">
    <property type="match status" value="1"/>
</dbReference>
<sequence>MANTVLEQVGFIIEDWIPKEASIAVAVENQYIYYKAGFHDLSIREGQPVSSGTIAARVAKEGSKVEMYVEEAVLGSAYYGIGYPIVLDDRNAVLVITLPPDYVVGRKKPLSFLTGKQEDCWRPIPVDKVSHIESSQKKTWFYADEEPYCSSHTLKNLKEQLPDYFLTVHRSFIVNVHYIEEIAKDVTSNYVLTLRDGSTLPVSQNHTAEVRSRLGF</sequence>
<evidence type="ECO:0000313" key="3">
    <source>
        <dbReference type="Proteomes" id="UP000514716"/>
    </source>
</evidence>
<dbReference type="GO" id="GO:0000156">
    <property type="term" value="F:phosphorelay response regulator activity"/>
    <property type="evidence" value="ECO:0007669"/>
    <property type="project" value="InterPro"/>
</dbReference>
<dbReference type="InterPro" id="IPR007492">
    <property type="entry name" value="LytTR_DNA-bd_dom"/>
</dbReference>
<dbReference type="PANTHER" id="PTHR37299">
    <property type="entry name" value="TRANSCRIPTIONAL REGULATOR-RELATED"/>
    <property type="match status" value="1"/>
</dbReference>
<feature type="domain" description="HTH LytTR-type" evidence="1">
    <location>
        <begin position="153"/>
        <end position="216"/>
    </location>
</feature>
<proteinExistence type="predicted"/>
<reference evidence="2 3" key="1">
    <citation type="submission" date="2020-07" db="EMBL/GenBank/DDBJ databases">
        <title>Screening of a cold-adapted Planococcus bacterium producing protease in traditional shrimp paste and protease identification by genome sequencing.</title>
        <authorList>
            <person name="Gao R."/>
            <person name="Leng W."/>
            <person name="Chu Q."/>
            <person name="Wu X."/>
            <person name="Liu H."/>
            <person name="Li X."/>
        </authorList>
    </citation>
    <scope>NUCLEOTIDE SEQUENCE [LARGE SCALE GENOMIC DNA]</scope>
    <source>
        <strain evidence="2 3">XJ11</strain>
    </source>
</reference>
<dbReference type="EMBL" id="CP059540">
    <property type="protein sequence ID" value="QMT16568.1"/>
    <property type="molecule type" value="Genomic_DNA"/>
</dbReference>
<evidence type="ECO:0000313" key="2">
    <source>
        <dbReference type="EMBL" id="QMT16568.1"/>
    </source>
</evidence>
<dbReference type="SMART" id="SM00850">
    <property type="entry name" value="LytTR"/>
    <property type="match status" value="1"/>
</dbReference>
<gene>
    <name evidence="2" type="ORF">H1Q58_11370</name>
</gene>
<dbReference type="PANTHER" id="PTHR37299:SF4">
    <property type="entry name" value="TRANSCRIPTIONAL REGULATOR"/>
    <property type="match status" value="1"/>
</dbReference>
<dbReference type="GO" id="GO:0003677">
    <property type="term" value="F:DNA binding"/>
    <property type="evidence" value="ECO:0007669"/>
    <property type="project" value="InterPro"/>
</dbReference>
<dbReference type="Gene3D" id="2.40.50.40">
    <property type="match status" value="1"/>
</dbReference>